<proteinExistence type="predicted"/>
<feature type="transmembrane region" description="Helical" evidence="1">
    <location>
        <begin position="51"/>
        <end position="78"/>
    </location>
</feature>
<sequence length="98" mass="11401">MDISWVGRTSWGTGGLRTRIRGCRRSKERFVYRRWRRSNCLSVFAIYSVNFGASVVVILTVFILFNAIESICYFVLALSSRNMERNTRMREGSYLSTT</sequence>
<keyword evidence="1" id="KW-1133">Transmembrane helix</keyword>
<reference evidence="3" key="1">
    <citation type="journal article" date="2017" name="Nat. Ecol. Evol.">
        <title>Genome expansion and lineage-specific genetic innovations in the forest pathogenic fungi Armillaria.</title>
        <authorList>
            <person name="Sipos G."/>
            <person name="Prasanna A.N."/>
            <person name="Walter M.C."/>
            <person name="O'Connor E."/>
            <person name="Balint B."/>
            <person name="Krizsan K."/>
            <person name="Kiss B."/>
            <person name="Hess J."/>
            <person name="Varga T."/>
            <person name="Slot J."/>
            <person name="Riley R."/>
            <person name="Boka B."/>
            <person name="Rigling D."/>
            <person name="Barry K."/>
            <person name="Lee J."/>
            <person name="Mihaltcheva S."/>
            <person name="LaButti K."/>
            <person name="Lipzen A."/>
            <person name="Waldron R."/>
            <person name="Moloney N.M."/>
            <person name="Sperisen C."/>
            <person name="Kredics L."/>
            <person name="Vagvoelgyi C."/>
            <person name="Patrignani A."/>
            <person name="Fitzpatrick D."/>
            <person name="Nagy I."/>
            <person name="Doyle S."/>
            <person name="Anderson J.B."/>
            <person name="Grigoriev I.V."/>
            <person name="Gueldener U."/>
            <person name="Muensterkoetter M."/>
            <person name="Nagy L.G."/>
        </authorList>
    </citation>
    <scope>NUCLEOTIDE SEQUENCE [LARGE SCALE GENOMIC DNA]</scope>
    <source>
        <strain evidence="3">28-4</strain>
    </source>
</reference>
<protein>
    <submittedName>
        <fullName evidence="2">Uncharacterized protein</fullName>
    </submittedName>
</protein>
<evidence type="ECO:0000313" key="2">
    <source>
        <dbReference type="EMBL" id="PBK63204.1"/>
    </source>
</evidence>
<keyword evidence="1" id="KW-0812">Transmembrane</keyword>
<dbReference type="AlphaFoldDB" id="A0A2H3B2U6"/>
<dbReference type="Proteomes" id="UP000218334">
    <property type="component" value="Unassembled WGS sequence"/>
</dbReference>
<evidence type="ECO:0000256" key="1">
    <source>
        <dbReference type="SAM" id="Phobius"/>
    </source>
</evidence>
<dbReference type="EMBL" id="KZ293460">
    <property type="protein sequence ID" value="PBK63204.1"/>
    <property type="molecule type" value="Genomic_DNA"/>
</dbReference>
<gene>
    <name evidence="2" type="ORF">ARMSODRAFT_546241</name>
</gene>
<feature type="non-terminal residue" evidence="2">
    <location>
        <position position="98"/>
    </location>
</feature>
<keyword evidence="1" id="KW-0472">Membrane</keyword>
<keyword evidence="3" id="KW-1185">Reference proteome</keyword>
<accession>A0A2H3B2U6</accession>
<name>A0A2H3B2U6_9AGAR</name>
<organism evidence="2 3">
    <name type="scientific">Armillaria solidipes</name>
    <dbReference type="NCBI Taxonomy" id="1076256"/>
    <lineage>
        <taxon>Eukaryota</taxon>
        <taxon>Fungi</taxon>
        <taxon>Dikarya</taxon>
        <taxon>Basidiomycota</taxon>
        <taxon>Agaricomycotina</taxon>
        <taxon>Agaricomycetes</taxon>
        <taxon>Agaricomycetidae</taxon>
        <taxon>Agaricales</taxon>
        <taxon>Marasmiineae</taxon>
        <taxon>Physalacriaceae</taxon>
        <taxon>Armillaria</taxon>
    </lineage>
</organism>
<evidence type="ECO:0000313" key="3">
    <source>
        <dbReference type="Proteomes" id="UP000218334"/>
    </source>
</evidence>